<evidence type="ECO:0000313" key="3">
    <source>
        <dbReference type="Proteomes" id="UP000659697"/>
    </source>
</evidence>
<dbReference type="InterPro" id="IPR039315">
    <property type="entry name" value="CheW"/>
</dbReference>
<dbReference type="InterPro" id="IPR002545">
    <property type="entry name" value="CheW-lke_dom"/>
</dbReference>
<sequence>MKQSKRNDVVVMQTEQANEQQYLTFQLGQEMFAVGILHIREIIEYGNLTTVPLMPDFVSGVINLRGSVVPVIDLSIRFSRGQSQLSRRTCIVILEVDSAVSCAADSGSEVSALQEVGIIVDAVSEVLEIAPKDIEPAPTFGTRLRAEFIAGMGKVDGAFVILLNVQKALNVEEMAKLASVVEPLEQSHYG</sequence>
<dbReference type="PANTHER" id="PTHR22617">
    <property type="entry name" value="CHEMOTAXIS SENSOR HISTIDINE KINASE-RELATED"/>
    <property type="match status" value="1"/>
</dbReference>
<dbReference type="InterPro" id="IPR036061">
    <property type="entry name" value="CheW-like_dom_sf"/>
</dbReference>
<feature type="domain" description="CheW-like" evidence="1">
    <location>
        <begin position="19"/>
        <end position="174"/>
    </location>
</feature>
<accession>A0ABQ3KWB7</accession>
<dbReference type="Proteomes" id="UP000659697">
    <property type="component" value="Unassembled WGS sequence"/>
</dbReference>
<comment type="caution">
    <text evidence="2">The sequence shown here is derived from an EMBL/GenBank/DDBJ whole genome shotgun (WGS) entry which is preliminary data.</text>
</comment>
<proteinExistence type="predicted"/>
<evidence type="ECO:0000259" key="1">
    <source>
        <dbReference type="PROSITE" id="PS50851"/>
    </source>
</evidence>
<dbReference type="Gene3D" id="2.30.30.40">
    <property type="entry name" value="SH3 Domains"/>
    <property type="match status" value="1"/>
</dbReference>
<reference evidence="3" key="1">
    <citation type="journal article" date="2019" name="Int. J. Syst. Evol. Microbiol.">
        <title>The Global Catalogue of Microorganisms (GCM) 10K type strain sequencing project: providing services to taxonomists for standard genome sequencing and annotation.</title>
        <authorList>
            <consortium name="The Broad Institute Genomics Platform"/>
            <consortium name="The Broad Institute Genome Sequencing Center for Infectious Disease"/>
            <person name="Wu L."/>
            <person name="Ma J."/>
        </authorList>
    </citation>
    <scope>NUCLEOTIDE SEQUENCE [LARGE SCALE GENOMIC DNA]</scope>
    <source>
        <strain evidence="3">CGMCC 1.7003</strain>
    </source>
</reference>
<dbReference type="Gene3D" id="2.40.50.180">
    <property type="entry name" value="CheA-289, Domain 4"/>
    <property type="match status" value="1"/>
</dbReference>
<name>A0ABQ3KWB7_9ALTE</name>
<dbReference type="PANTHER" id="PTHR22617:SF41">
    <property type="entry name" value="CHEMOTAXIS SIGNAL TRANSDUCTION SYSTEM ADAPTOR PROTEIN CHEW"/>
    <property type="match status" value="1"/>
</dbReference>
<organism evidence="2 3">
    <name type="scientific">Alishewanella longhuensis</name>
    <dbReference type="NCBI Taxonomy" id="1091037"/>
    <lineage>
        <taxon>Bacteria</taxon>
        <taxon>Pseudomonadati</taxon>
        <taxon>Pseudomonadota</taxon>
        <taxon>Gammaproteobacteria</taxon>
        <taxon>Alteromonadales</taxon>
        <taxon>Alteromonadaceae</taxon>
        <taxon>Alishewanella</taxon>
    </lineage>
</organism>
<dbReference type="Pfam" id="PF01584">
    <property type="entry name" value="CheW"/>
    <property type="match status" value="1"/>
</dbReference>
<dbReference type="RefSeq" id="WP_189430694.1">
    <property type="nucleotide sequence ID" value="NZ_BNAO01000002.1"/>
</dbReference>
<dbReference type="CDD" id="cd00732">
    <property type="entry name" value="CheW"/>
    <property type="match status" value="1"/>
</dbReference>
<dbReference type="PROSITE" id="PS50851">
    <property type="entry name" value="CHEW"/>
    <property type="match status" value="1"/>
</dbReference>
<keyword evidence="3" id="KW-1185">Reference proteome</keyword>
<dbReference type="SUPFAM" id="SSF50341">
    <property type="entry name" value="CheW-like"/>
    <property type="match status" value="1"/>
</dbReference>
<dbReference type="SMART" id="SM00260">
    <property type="entry name" value="CheW"/>
    <property type="match status" value="1"/>
</dbReference>
<gene>
    <name evidence="2" type="ORF">GCM10010919_09060</name>
</gene>
<dbReference type="EMBL" id="BNAO01000002">
    <property type="protein sequence ID" value="GHG63394.1"/>
    <property type="molecule type" value="Genomic_DNA"/>
</dbReference>
<protein>
    <submittedName>
        <fullName evidence="2">Chemotaxis protein CheW</fullName>
    </submittedName>
</protein>
<evidence type="ECO:0000313" key="2">
    <source>
        <dbReference type="EMBL" id="GHG63394.1"/>
    </source>
</evidence>